<keyword evidence="2" id="KW-1185">Reference proteome</keyword>
<gene>
    <name evidence="1" type="ORF">Nepgr_006690</name>
</gene>
<proteinExistence type="predicted"/>
<organism evidence="1 2">
    <name type="scientific">Nepenthes gracilis</name>
    <name type="common">Slender pitcher plant</name>
    <dbReference type="NCBI Taxonomy" id="150966"/>
    <lineage>
        <taxon>Eukaryota</taxon>
        <taxon>Viridiplantae</taxon>
        <taxon>Streptophyta</taxon>
        <taxon>Embryophyta</taxon>
        <taxon>Tracheophyta</taxon>
        <taxon>Spermatophyta</taxon>
        <taxon>Magnoliopsida</taxon>
        <taxon>eudicotyledons</taxon>
        <taxon>Gunneridae</taxon>
        <taxon>Pentapetalae</taxon>
        <taxon>Caryophyllales</taxon>
        <taxon>Nepenthaceae</taxon>
        <taxon>Nepenthes</taxon>
    </lineage>
</organism>
<reference evidence="1" key="1">
    <citation type="submission" date="2023-05" db="EMBL/GenBank/DDBJ databases">
        <title>Nepenthes gracilis genome sequencing.</title>
        <authorList>
            <person name="Fukushima K."/>
        </authorList>
    </citation>
    <scope>NUCLEOTIDE SEQUENCE</scope>
    <source>
        <strain evidence="1">SING2019-196</strain>
    </source>
</reference>
<comment type="caution">
    <text evidence="1">The sequence shown here is derived from an EMBL/GenBank/DDBJ whole genome shotgun (WGS) entry which is preliminary data.</text>
</comment>
<name>A0AAD3S5X5_NEPGR</name>
<dbReference type="Proteomes" id="UP001279734">
    <property type="component" value="Unassembled WGS sequence"/>
</dbReference>
<dbReference type="EMBL" id="BSYO01000005">
    <property type="protein sequence ID" value="GMH04850.1"/>
    <property type="molecule type" value="Genomic_DNA"/>
</dbReference>
<protein>
    <submittedName>
        <fullName evidence="1">Uncharacterized protein</fullName>
    </submittedName>
</protein>
<accession>A0AAD3S5X5</accession>
<evidence type="ECO:0000313" key="1">
    <source>
        <dbReference type="EMBL" id="GMH04850.1"/>
    </source>
</evidence>
<sequence length="202" mass="21052">MSELVAVLEWHSAGVALANISLWEMLSCFLRLTKCSNAKPVVFAGAEVKVTSFAPGDTSTSGKGFEQSSLGVAEAEFVPTDVFAFVAQLVCIMKLSFFSQLSCGPSCLAELLGLSSFKRSQLSVVLGCADAAGNSAGVGARLCSSWLMLGLLSLLQMVWDSYWDAGSSAVNLWMSGDIVSAIKVAIAADATCWSTAVTVDGG</sequence>
<evidence type="ECO:0000313" key="2">
    <source>
        <dbReference type="Proteomes" id="UP001279734"/>
    </source>
</evidence>
<dbReference type="AlphaFoldDB" id="A0AAD3S5X5"/>